<dbReference type="GO" id="GO:0035097">
    <property type="term" value="C:histone methyltransferase complex"/>
    <property type="evidence" value="ECO:0007669"/>
    <property type="project" value="TreeGrafter"/>
</dbReference>
<organism evidence="3 4">
    <name type="scientific">Bugula neritina</name>
    <name type="common">Brown bryozoan</name>
    <name type="synonym">Sertularia neritina</name>
    <dbReference type="NCBI Taxonomy" id="10212"/>
    <lineage>
        <taxon>Eukaryota</taxon>
        <taxon>Metazoa</taxon>
        <taxon>Spiralia</taxon>
        <taxon>Lophotrochozoa</taxon>
        <taxon>Bryozoa</taxon>
        <taxon>Gymnolaemata</taxon>
        <taxon>Cheilostomatida</taxon>
        <taxon>Flustrina</taxon>
        <taxon>Buguloidea</taxon>
        <taxon>Bugulidae</taxon>
        <taxon>Bugula</taxon>
    </lineage>
</organism>
<feature type="region of interest" description="Disordered" evidence="1">
    <location>
        <begin position="425"/>
        <end position="451"/>
    </location>
</feature>
<evidence type="ECO:0000259" key="2">
    <source>
        <dbReference type="Pfam" id="PF13820"/>
    </source>
</evidence>
<evidence type="ECO:0000313" key="3">
    <source>
        <dbReference type="EMBL" id="KAF6040054.1"/>
    </source>
</evidence>
<dbReference type="GO" id="GO:0005667">
    <property type="term" value="C:transcription regulator complex"/>
    <property type="evidence" value="ECO:0007669"/>
    <property type="project" value="TreeGrafter"/>
</dbReference>
<feature type="region of interest" description="Disordered" evidence="1">
    <location>
        <begin position="489"/>
        <end position="566"/>
    </location>
</feature>
<dbReference type="PANTHER" id="PTHR15690">
    <property type="entry name" value="NUCLEAR RECEPTOR COACTIVATOR 6"/>
    <property type="match status" value="1"/>
</dbReference>
<dbReference type="EMBL" id="VXIV02000185">
    <property type="protein sequence ID" value="KAF6040054.1"/>
    <property type="molecule type" value="Genomic_DNA"/>
</dbReference>
<dbReference type="Proteomes" id="UP000593567">
    <property type="component" value="Unassembled WGS sequence"/>
</dbReference>
<feature type="compositionally biased region" description="Basic and acidic residues" evidence="1">
    <location>
        <begin position="528"/>
        <end position="540"/>
    </location>
</feature>
<dbReference type="Pfam" id="PF13820">
    <property type="entry name" value="NCOA6_TRADD-N"/>
    <property type="match status" value="1"/>
</dbReference>
<dbReference type="GO" id="GO:0045944">
    <property type="term" value="P:positive regulation of transcription by RNA polymerase II"/>
    <property type="evidence" value="ECO:0007669"/>
    <property type="project" value="TreeGrafter"/>
</dbReference>
<accession>A0A7J7KPE7</accession>
<feature type="compositionally biased region" description="Low complexity" evidence="1">
    <location>
        <begin position="305"/>
        <end position="318"/>
    </location>
</feature>
<proteinExistence type="predicted"/>
<dbReference type="PANTHER" id="PTHR15690:SF0">
    <property type="entry name" value="NUCLEAR RECEPTOR COACTIVATOR 6"/>
    <property type="match status" value="1"/>
</dbReference>
<feature type="region of interest" description="Disordered" evidence="1">
    <location>
        <begin position="670"/>
        <end position="708"/>
    </location>
</feature>
<feature type="region of interest" description="Disordered" evidence="1">
    <location>
        <begin position="305"/>
        <end position="324"/>
    </location>
</feature>
<feature type="compositionally biased region" description="Polar residues" evidence="1">
    <location>
        <begin position="494"/>
        <end position="527"/>
    </location>
</feature>
<feature type="compositionally biased region" description="Polar residues" evidence="1">
    <location>
        <begin position="425"/>
        <end position="440"/>
    </location>
</feature>
<feature type="compositionally biased region" description="Low complexity" evidence="1">
    <location>
        <begin position="144"/>
        <end position="166"/>
    </location>
</feature>
<dbReference type="GO" id="GO:0003713">
    <property type="term" value="F:transcription coactivator activity"/>
    <property type="evidence" value="ECO:0007669"/>
    <property type="project" value="InterPro"/>
</dbReference>
<dbReference type="InterPro" id="IPR032715">
    <property type="entry name" value="NCOA6_TRADD-N"/>
</dbReference>
<reference evidence="3" key="1">
    <citation type="submission" date="2020-06" db="EMBL/GenBank/DDBJ databases">
        <title>Draft genome of Bugula neritina, a colonial animal packing powerful symbionts and potential medicines.</title>
        <authorList>
            <person name="Rayko M."/>
        </authorList>
    </citation>
    <scope>NUCLEOTIDE SEQUENCE [LARGE SCALE GENOMIC DNA]</scope>
    <source>
        <strain evidence="3">Kwan_BN1</strain>
    </source>
</reference>
<feature type="compositionally biased region" description="Polar residues" evidence="1">
    <location>
        <begin position="1222"/>
        <end position="1231"/>
    </location>
</feature>
<feature type="compositionally biased region" description="Polar residues" evidence="1">
    <location>
        <begin position="1142"/>
        <end position="1154"/>
    </location>
</feature>
<evidence type="ECO:0000256" key="1">
    <source>
        <dbReference type="SAM" id="MobiDB-lite"/>
    </source>
</evidence>
<keyword evidence="4" id="KW-1185">Reference proteome</keyword>
<evidence type="ECO:0000313" key="4">
    <source>
        <dbReference type="Proteomes" id="UP000593567"/>
    </source>
</evidence>
<comment type="caution">
    <text evidence="3">The sequence shown here is derived from an EMBL/GenBank/DDBJ whole genome shotgun (WGS) entry which is preliminary data.</text>
</comment>
<feature type="region of interest" description="Disordered" evidence="1">
    <location>
        <begin position="1010"/>
        <end position="1044"/>
    </location>
</feature>
<dbReference type="InterPro" id="IPR026638">
    <property type="entry name" value="NCOA6"/>
</dbReference>
<feature type="region of interest" description="Disordered" evidence="1">
    <location>
        <begin position="127"/>
        <end position="221"/>
    </location>
</feature>
<feature type="compositionally biased region" description="Polar residues" evidence="1">
    <location>
        <begin position="197"/>
        <end position="208"/>
    </location>
</feature>
<dbReference type="AlphaFoldDB" id="A0A7J7KPE7"/>
<feature type="domain" description="Nuclear receptor coactivator 6 TRADD-N" evidence="2">
    <location>
        <begin position="26"/>
        <end position="149"/>
    </location>
</feature>
<protein>
    <recommendedName>
        <fullName evidence="2">Nuclear receptor coactivator 6 TRADD-N domain-containing protein</fullName>
    </recommendedName>
</protein>
<name>A0A7J7KPE7_BUGNE</name>
<feature type="compositionally biased region" description="Low complexity" evidence="1">
    <location>
        <begin position="675"/>
        <end position="688"/>
    </location>
</feature>
<sequence>MYCLDDWVTMAPKPDTGQPPDYVEAIFTCKGDYDDPNLPQQLELLNQKLQALLKSGQDNVVIKKVEPWNSVKVTVNIPKEAAERLKLLANQNDGAALRNLGIISLQMEGDRVISLTFSKSAKVESTCTQSSSHLHPSKHSDLPSTSTSTINNLLNSSTTNGSNNLTDNFEKDAAGSVPKLVPPLIIPRPKSLKRQRNTPSGKSAGSKSRSTKAKSSPDILDSSTVPVTASLSLPVTVTTSASSIGVPVSSTSVHDLGSLHPALKDTKYSTLPKSSTIADISDQETVHSLLATLFKIDESSFRSSKSSVSASQSRNASNTKTVQSSSLKVATDAGIYGSSGPGVSLNDASSIVKLPDTQKHVKSEQGSLVTTATPLATLTSAETVKLLDNVDTTNLPCTTHPNKALDLSPRGIISSNFEVRNSEKSMCSQSKIQSSDQIASGSGVEGRSQEESTLKNVSLWAESAMQEKPETKTSSVTPTVIKCKVEDVSDGFDTDQNSSAKLNSKSTESSHSQQTVSTADNSININTSEHKPTSVKDTHKSAKPSGDSPELTNGFNLENGESKVSTAQNEPLLLHGKPVSVICSSSKNDTAECLEDNLEGKLSPAVTKSNLEVQEPVFDDVKSASLQSSGDCSDLQHPSTSIAMSESNTLHALPRYDGPTQHHMIAMDSELPENGSSTSTDSGVVTSSPKSDICPTPPGADEEQHKTCESSVTDAIGHPEDQHVTTTVVSNSVVVTPTFTCISGRSSATESLILPPISTRPSVSLLKNPRPSLPSKVVKENIFSKEKSNVTTVIEALDFAPTTYPNKKLNQQMLQKLPNAHPLSYIMTSQGNISSVLLAAANAVSNNQPYNSLPSYGDYTSTHLQANTSTSKLNMSNNSVTSSSQVVEISLSHSITSKNSNITVASQHHTVQTSAQHNTVTTSIESNSLTNVGNSKPTKTISEKHLSTEILSSSSSKVSGVSEKAVIVTSNSVASTAGKALVNTAVSASTASKAPSVVFLNVPTSLPGVSIINHPSSSTSKTSSTSDNVDRFVNSHSTHEQPSDIGLIEDGQAIRSQSRSQSHLSPVNNVELRDHSYLSASDVNSSRNIANSVPVTLQNGISDVTGDHHDCESLTTASNHSNLSPASVVSSCTSLEVHTSTTEVAASLSSPSQRKSGRVRTIKSPDPDYVTQPTKVRKRVPRPIPEDSESAPTKKAMKSIGNKVMAVEPVEEAASAPHMVISRNSQLNGPTSHAKRNTRSSGLSDLQALPTVYRERKRSKR</sequence>
<gene>
    <name evidence="3" type="ORF">EB796_001623</name>
</gene>
<feature type="region of interest" description="Disordered" evidence="1">
    <location>
        <begin position="1215"/>
        <end position="1261"/>
    </location>
</feature>
<feature type="region of interest" description="Disordered" evidence="1">
    <location>
        <begin position="1142"/>
        <end position="1198"/>
    </location>
</feature>
<dbReference type="OrthoDB" id="5967287at2759"/>
<feature type="compositionally biased region" description="Low complexity" evidence="1">
    <location>
        <begin position="1016"/>
        <end position="1026"/>
    </location>
</feature>